<comment type="caution">
    <text evidence="1">The sequence shown here is derived from an EMBL/GenBank/DDBJ whole genome shotgun (WGS) entry which is preliminary data.</text>
</comment>
<gene>
    <name evidence="1" type="ORF">CPB83DRAFT_903307</name>
</gene>
<evidence type="ECO:0000313" key="2">
    <source>
        <dbReference type="Proteomes" id="UP000807306"/>
    </source>
</evidence>
<dbReference type="AlphaFoldDB" id="A0A9P6JUB4"/>
<proteinExistence type="predicted"/>
<evidence type="ECO:0000313" key="1">
    <source>
        <dbReference type="EMBL" id="KAF9532788.1"/>
    </source>
</evidence>
<accession>A0A9P6JUB4</accession>
<sequence>MLSWRSAAGLVLSQPKPKTTYPEVVRGLNRLRPRPLSFSKGHDRRYSSSSGLFLNGHIPLREISANKVLQGRDNALTGMQGVLLDFDSAVKFTQRHEERIDDEKTTYRMVICVFQSPIALVIAISKALIIGGFPLHVHIDVLVSFFWLLFTLCHRTNDGDSPWDLWQIQNVPAVTYHKSFILQDVISTADFNLGWPLNNFHRKLEALSQPGSPPTAEMIFAEAPKDYEKVLTLFEKALANEEEACEHSLAGQDLEMDDDSG</sequence>
<organism evidence="1 2">
    <name type="scientific">Crepidotus variabilis</name>
    <dbReference type="NCBI Taxonomy" id="179855"/>
    <lineage>
        <taxon>Eukaryota</taxon>
        <taxon>Fungi</taxon>
        <taxon>Dikarya</taxon>
        <taxon>Basidiomycota</taxon>
        <taxon>Agaricomycotina</taxon>
        <taxon>Agaricomycetes</taxon>
        <taxon>Agaricomycetidae</taxon>
        <taxon>Agaricales</taxon>
        <taxon>Agaricineae</taxon>
        <taxon>Crepidotaceae</taxon>
        <taxon>Crepidotus</taxon>
    </lineage>
</organism>
<name>A0A9P6JUB4_9AGAR</name>
<dbReference type="Proteomes" id="UP000807306">
    <property type="component" value="Unassembled WGS sequence"/>
</dbReference>
<reference evidence="1" key="1">
    <citation type="submission" date="2020-11" db="EMBL/GenBank/DDBJ databases">
        <authorList>
            <consortium name="DOE Joint Genome Institute"/>
            <person name="Ahrendt S."/>
            <person name="Riley R."/>
            <person name="Andreopoulos W."/>
            <person name="Labutti K."/>
            <person name="Pangilinan J."/>
            <person name="Ruiz-Duenas F.J."/>
            <person name="Barrasa J.M."/>
            <person name="Sanchez-Garcia M."/>
            <person name="Camarero S."/>
            <person name="Miyauchi S."/>
            <person name="Serrano A."/>
            <person name="Linde D."/>
            <person name="Babiker R."/>
            <person name="Drula E."/>
            <person name="Ayuso-Fernandez I."/>
            <person name="Pacheco R."/>
            <person name="Padilla G."/>
            <person name="Ferreira P."/>
            <person name="Barriuso J."/>
            <person name="Kellner H."/>
            <person name="Castanera R."/>
            <person name="Alfaro M."/>
            <person name="Ramirez L."/>
            <person name="Pisabarro A.G."/>
            <person name="Kuo A."/>
            <person name="Tritt A."/>
            <person name="Lipzen A."/>
            <person name="He G."/>
            <person name="Yan M."/>
            <person name="Ng V."/>
            <person name="Cullen D."/>
            <person name="Martin F."/>
            <person name="Rosso M.-N."/>
            <person name="Henrissat B."/>
            <person name="Hibbett D."/>
            <person name="Martinez A.T."/>
            <person name="Grigoriev I.V."/>
        </authorList>
    </citation>
    <scope>NUCLEOTIDE SEQUENCE</scope>
    <source>
        <strain evidence="1">CBS 506.95</strain>
    </source>
</reference>
<keyword evidence="2" id="KW-1185">Reference proteome</keyword>
<protein>
    <submittedName>
        <fullName evidence="1">Uncharacterized protein</fullName>
    </submittedName>
</protein>
<dbReference type="EMBL" id="MU157830">
    <property type="protein sequence ID" value="KAF9532788.1"/>
    <property type="molecule type" value="Genomic_DNA"/>
</dbReference>